<dbReference type="PANTHER" id="PTHR30574:SF1">
    <property type="entry name" value="SULPHUR TRANSPORT DOMAIN-CONTAINING PROTEIN"/>
    <property type="match status" value="1"/>
</dbReference>
<evidence type="ECO:0000256" key="3">
    <source>
        <dbReference type="ARBA" id="ARBA00022475"/>
    </source>
</evidence>
<feature type="transmembrane region" description="Helical" evidence="9">
    <location>
        <begin position="117"/>
        <end position="137"/>
    </location>
</feature>
<evidence type="ECO:0000256" key="7">
    <source>
        <dbReference type="ARBA" id="ARBA00023136"/>
    </source>
</evidence>
<reference evidence="11 12" key="2">
    <citation type="submission" date="2021-01" db="EMBL/GenBank/DDBJ databases">
        <title>Genomic Encyclopedia of Type Strains, Phase IV (KMG-IV): sequencing the most valuable type-strain genomes for metagenomic binning, comparative biology and taxonomic classification.</title>
        <authorList>
            <person name="Goeker M."/>
        </authorList>
    </citation>
    <scope>NUCLEOTIDE SEQUENCE [LARGE SCALE GENOMIC DNA]</scope>
    <source>
        <strain evidence="11 12">DSM 6130</strain>
    </source>
</reference>
<keyword evidence="2" id="KW-0813">Transport</keyword>
<reference evidence="10" key="3">
    <citation type="submission" date="2023-01" db="EMBL/GenBank/DDBJ databases">
        <authorList>
            <person name="Sun Q."/>
            <person name="Evtushenko L."/>
        </authorList>
    </citation>
    <scope>NUCLEOTIDE SEQUENCE</scope>
    <source>
        <strain evidence="10">VKM B-1606</strain>
    </source>
</reference>
<dbReference type="PANTHER" id="PTHR30574">
    <property type="entry name" value="INNER MEMBRANE PROTEIN YEDE"/>
    <property type="match status" value="1"/>
</dbReference>
<dbReference type="EMBL" id="BSFF01000003">
    <property type="protein sequence ID" value="GLK56646.1"/>
    <property type="molecule type" value="Genomic_DNA"/>
</dbReference>
<keyword evidence="4" id="KW-0997">Cell inner membrane</keyword>
<keyword evidence="12" id="KW-1185">Reference proteome</keyword>
<feature type="transmembrane region" description="Helical" evidence="9">
    <location>
        <begin position="6"/>
        <end position="27"/>
    </location>
</feature>
<keyword evidence="3" id="KW-1003">Cell membrane</keyword>
<comment type="subcellular location">
    <subcellularLocation>
        <location evidence="1">Cell inner membrane</location>
        <topology evidence="1">Multi-pass membrane protein</topology>
    </subcellularLocation>
</comment>
<sequence>MTMTTYWPALLGGGAIGLSATLLMLLNGRVAGVSGILSGLWRTGTPRLANLAFVTGLVLGPLLYRVAFGRLPEAHVEASLPVLVLAGLLVGYGTRLGSGCTSGHGVVGLARLSPRSIAAVAVFLLTAVATVAVMRLTGAS</sequence>
<accession>A0A9W6IX03</accession>
<keyword evidence="6 9" id="KW-1133">Transmembrane helix</keyword>
<feature type="transmembrane region" description="Helical" evidence="9">
    <location>
        <begin position="78"/>
        <end position="96"/>
    </location>
</feature>
<evidence type="ECO:0000256" key="5">
    <source>
        <dbReference type="ARBA" id="ARBA00022692"/>
    </source>
</evidence>
<reference evidence="10" key="1">
    <citation type="journal article" date="2014" name="Int. J. Syst. Evol. Microbiol.">
        <title>Complete genome sequence of Corynebacterium casei LMG S-19264T (=DSM 44701T), isolated from a smear-ripened cheese.</title>
        <authorList>
            <consortium name="US DOE Joint Genome Institute (JGI-PGF)"/>
            <person name="Walter F."/>
            <person name="Albersmeier A."/>
            <person name="Kalinowski J."/>
            <person name="Ruckert C."/>
        </authorList>
    </citation>
    <scope>NUCLEOTIDE SEQUENCE</scope>
    <source>
        <strain evidence="10">VKM B-1606</strain>
    </source>
</reference>
<evidence type="ECO:0000313" key="10">
    <source>
        <dbReference type="EMBL" id="GLK56646.1"/>
    </source>
</evidence>
<comment type="similarity">
    <text evidence="8">Belongs to the TsuA/YedE (TC 9.B.102) family.</text>
</comment>
<dbReference type="InterPro" id="IPR007272">
    <property type="entry name" value="Sulf_transp_TsuA/YedE"/>
</dbReference>
<evidence type="ECO:0000256" key="9">
    <source>
        <dbReference type="SAM" id="Phobius"/>
    </source>
</evidence>
<name>A0A9W6IX03_9HYPH</name>
<protein>
    <submittedName>
        <fullName evidence="10 11">Membrane protein</fullName>
    </submittedName>
</protein>
<proteinExistence type="inferred from homology"/>
<comment type="caution">
    <text evidence="10">The sequence shown here is derived from an EMBL/GenBank/DDBJ whole genome shotgun (WGS) entry which is preliminary data.</text>
</comment>
<evidence type="ECO:0000256" key="4">
    <source>
        <dbReference type="ARBA" id="ARBA00022519"/>
    </source>
</evidence>
<dbReference type="GO" id="GO:0005886">
    <property type="term" value="C:plasma membrane"/>
    <property type="evidence" value="ECO:0007669"/>
    <property type="project" value="UniProtKB-SubCell"/>
</dbReference>
<evidence type="ECO:0000313" key="13">
    <source>
        <dbReference type="Proteomes" id="UP001143400"/>
    </source>
</evidence>
<gene>
    <name evidence="10" type="ORF">GCM10008170_26650</name>
    <name evidence="11" type="ORF">JOD31_002679</name>
</gene>
<evidence type="ECO:0000256" key="2">
    <source>
        <dbReference type="ARBA" id="ARBA00022448"/>
    </source>
</evidence>
<dbReference type="EMBL" id="JAFBCY010000003">
    <property type="protein sequence ID" value="MBM7852437.1"/>
    <property type="molecule type" value="Genomic_DNA"/>
</dbReference>
<keyword evidence="5 9" id="KW-0812">Transmembrane</keyword>
<dbReference type="Pfam" id="PF04143">
    <property type="entry name" value="Sulf_transp"/>
    <property type="match status" value="1"/>
</dbReference>
<feature type="transmembrane region" description="Helical" evidence="9">
    <location>
        <begin position="48"/>
        <end position="66"/>
    </location>
</feature>
<evidence type="ECO:0000256" key="8">
    <source>
        <dbReference type="ARBA" id="ARBA00035655"/>
    </source>
</evidence>
<keyword evidence="7 9" id="KW-0472">Membrane</keyword>
<dbReference type="Proteomes" id="UP001143400">
    <property type="component" value="Unassembled WGS sequence"/>
</dbReference>
<dbReference type="Proteomes" id="UP000758856">
    <property type="component" value="Unassembled WGS sequence"/>
</dbReference>
<evidence type="ECO:0000313" key="12">
    <source>
        <dbReference type="Proteomes" id="UP000758856"/>
    </source>
</evidence>
<evidence type="ECO:0000256" key="6">
    <source>
        <dbReference type="ARBA" id="ARBA00022989"/>
    </source>
</evidence>
<organism evidence="10 13">
    <name type="scientific">Methylopila capsulata</name>
    <dbReference type="NCBI Taxonomy" id="61654"/>
    <lineage>
        <taxon>Bacteria</taxon>
        <taxon>Pseudomonadati</taxon>
        <taxon>Pseudomonadota</taxon>
        <taxon>Alphaproteobacteria</taxon>
        <taxon>Hyphomicrobiales</taxon>
        <taxon>Methylopilaceae</taxon>
        <taxon>Methylopila</taxon>
    </lineage>
</organism>
<evidence type="ECO:0000313" key="11">
    <source>
        <dbReference type="EMBL" id="MBM7852437.1"/>
    </source>
</evidence>
<dbReference type="AlphaFoldDB" id="A0A9W6IX03"/>
<evidence type="ECO:0000256" key="1">
    <source>
        <dbReference type="ARBA" id="ARBA00004429"/>
    </source>
</evidence>